<accession>A0A699WTI7</accession>
<sequence length="119" mass="12931">GSLRVPPPPPPPPSTNQKGQSQGSVAPSSSKTAALAEYQAWTMTDTRLMTSVSLTHADLQMDDDMAPDAQAQSSDDEDIGNAHIPKVNLGQDWWKPLEEERPATPEHAWFIPSYDVPVP</sequence>
<feature type="non-terminal residue" evidence="2">
    <location>
        <position position="1"/>
    </location>
</feature>
<evidence type="ECO:0000256" key="1">
    <source>
        <dbReference type="SAM" id="MobiDB-lite"/>
    </source>
</evidence>
<feature type="non-terminal residue" evidence="2">
    <location>
        <position position="119"/>
    </location>
</feature>
<feature type="compositionally biased region" description="Polar residues" evidence="1">
    <location>
        <begin position="15"/>
        <end position="31"/>
    </location>
</feature>
<organism evidence="2">
    <name type="scientific">Tanacetum cinerariifolium</name>
    <name type="common">Dalmatian daisy</name>
    <name type="synonym">Chrysanthemum cinerariifolium</name>
    <dbReference type="NCBI Taxonomy" id="118510"/>
    <lineage>
        <taxon>Eukaryota</taxon>
        <taxon>Viridiplantae</taxon>
        <taxon>Streptophyta</taxon>
        <taxon>Embryophyta</taxon>
        <taxon>Tracheophyta</taxon>
        <taxon>Spermatophyta</taxon>
        <taxon>Magnoliopsida</taxon>
        <taxon>eudicotyledons</taxon>
        <taxon>Gunneridae</taxon>
        <taxon>Pentapetalae</taxon>
        <taxon>asterids</taxon>
        <taxon>campanulids</taxon>
        <taxon>Asterales</taxon>
        <taxon>Asteraceae</taxon>
        <taxon>Asteroideae</taxon>
        <taxon>Anthemideae</taxon>
        <taxon>Anthemidinae</taxon>
        <taxon>Tanacetum</taxon>
    </lineage>
</organism>
<feature type="compositionally biased region" description="Pro residues" evidence="1">
    <location>
        <begin position="1"/>
        <end position="14"/>
    </location>
</feature>
<dbReference type="EMBL" id="BKCJ011755280">
    <property type="protein sequence ID" value="GFD50269.1"/>
    <property type="molecule type" value="Genomic_DNA"/>
</dbReference>
<proteinExistence type="predicted"/>
<evidence type="ECO:0000313" key="2">
    <source>
        <dbReference type="EMBL" id="GFD50269.1"/>
    </source>
</evidence>
<protein>
    <submittedName>
        <fullName evidence="2">Uncharacterized protein</fullName>
    </submittedName>
</protein>
<dbReference type="AlphaFoldDB" id="A0A699WTI7"/>
<reference evidence="2" key="1">
    <citation type="journal article" date="2019" name="Sci. Rep.">
        <title>Draft genome of Tanacetum cinerariifolium, the natural source of mosquito coil.</title>
        <authorList>
            <person name="Yamashiro T."/>
            <person name="Shiraishi A."/>
            <person name="Satake H."/>
            <person name="Nakayama K."/>
        </authorList>
    </citation>
    <scope>NUCLEOTIDE SEQUENCE</scope>
</reference>
<name>A0A699WTI7_TANCI</name>
<feature type="region of interest" description="Disordered" evidence="1">
    <location>
        <begin position="59"/>
        <end position="83"/>
    </location>
</feature>
<comment type="caution">
    <text evidence="2">The sequence shown here is derived from an EMBL/GenBank/DDBJ whole genome shotgun (WGS) entry which is preliminary data.</text>
</comment>
<feature type="region of interest" description="Disordered" evidence="1">
    <location>
        <begin position="1"/>
        <end position="31"/>
    </location>
</feature>
<gene>
    <name evidence="2" type="ORF">Tci_922238</name>
</gene>